<keyword evidence="2" id="KW-1185">Reference proteome</keyword>
<name>A0A285X1A0_9FLAO</name>
<dbReference type="RefSeq" id="WP_097054903.1">
    <property type="nucleotide sequence ID" value="NZ_OCMF01000001.1"/>
</dbReference>
<dbReference type="PROSITE" id="PS51257">
    <property type="entry name" value="PROKAR_LIPOPROTEIN"/>
    <property type="match status" value="1"/>
</dbReference>
<evidence type="ECO:0000313" key="1">
    <source>
        <dbReference type="EMBL" id="SOC79141.1"/>
    </source>
</evidence>
<dbReference type="Proteomes" id="UP000219193">
    <property type="component" value="Unassembled WGS sequence"/>
</dbReference>
<proteinExistence type="predicted"/>
<accession>A0A285X1A0</accession>
<dbReference type="AlphaFoldDB" id="A0A285X1A0"/>
<dbReference type="EMBL" id="OCMF01000001">
    <property type="protein sequence ID" value="SOC79141.1"/>
    <property type="molecule type" value="Genomic_DNA"/>
</dbReference>
<gene>
    <name evidence="1" type="ORF">SAMN06296241_0661</name>
</gene>
<reference evidence="2" key="1">
    <citation type="submission" date="2017-09" db="EMBL/GenBank/DDBJ databases">
        <authorList>
            <person name="Varghese N."/>
            <person name="Submissions S."/>
        </authorList>
    </citation>
    <scope>NUCLEOTIDE SEQUENCE [LARGE SCALE GENOMIC DNA]</scope>
    <source>
        <strain evidence="2">CGMCC 1.12641</strain>
    </source>
</reference>
<evidence type="ECO:0000313" key="2">
    <source>
        <dbReference type="Proteomes" id="UP000219193"/>
    </source>
</evidence>
<dbReference type="OrthoDB" id="1448550at2"/>
<protein>
    <submittedName>
        <fullName evidence="1">Uncharacterized protein</fullName>
    </submittedName>
</protein>
<sequence>MKANYYFVLAVIILAVSCQKEEEVKEELEVEDAIVYEEFFKGELAGKKFEIENPEYKEANRSVGFESGIPALSVWGYEEGWGEMGIYFCFYEGKGSYTTGNKKDVGYSYFWDAEDNYWEDLPQMNNPSEIEITYADENIVEGTFNVVAYNIDDTTDVIEFKGSFGVLIEKEGDEN</sequence>
<organism evidence="1 2">
    <name type="scientific">Salinimicrobium sediminis</name>
    <dbReference type="NCBI Taxonomy" id="1343891"/>
    <lineage>
        <taxon>Bacteria</taxon>
        <taxon>Pseudomonadati</taxon>
        <taxon>Bacteroidota</taxon>
        <taxon>Flavobacteriia</taxon>
        <taxon>Flavobacteriales</taxon>
        <taxon>Flavobacteriaceae</taxon>
        <taxon>Salinimicrobium</taxon>
    </lineage>
</organism>